<dbReference type="Proteomes" id="UP000230233">
    <property type="component" value="Chromosome X"/>
</dbReference>
<feature type="region of interest" description="Disordered" evidence="1">
    <location>
        <begin position="149"/>
        <end position="174"/>
    </location>
</feature>
<organism evidence="3 4">
    <name type="scientific">Caenorhabditis nigoni</name>
    <dbReference type="NCBI Taxonomy" id="1611254"/>
    <lineage>
        <taxon>Eukaryota</taxon>
        <taxon>Metazoa</taxon>
        <taxon>Ecdysozoa</taxon>
        <taxon>Nematoda</taxon>
        <taxon>Chromadorea</taxon>
        <taxon>Rhabditida</taxon>
        <taxon>Rhabditina</taxon>
        <taxon>Rhabditomorpha</taxon>
        <taxon>Rhabditoidea</taxon>
        <taxon>Rhabditidae</taxon>
        <taxon>Peloderinae</taxon>
        <taxon>Caenorhabditis</taxon>
    </lineage>
</organism>
<keyword evidence="2" id="KW-0472">Membrane</keyword>
<dbReference type="EMBL" id="PDUG01000006">
    <property type="protein sequence ID" value="PIC15454.1"/>
    <property type="molecule type" value="Genomic_DNA"/>
</dbReference>
<evidence type="ECO:0000313" key="4">
    <source>
        <dbReference type="Proteomes" id="UP000230233"/>
    </source>
</evidence>
<dbReference type="OrthoDB" id="5818054at2759"/>
<evidence type="ECO:0000256" key="1">
    <source>
        <dbReference type="SAM" id="MobiDB-lite"/>
    </source>
</evidence>
<dbReference type="AlphaFoldDB" id="A0A2G5SK24"/>
<comment type="caution">
    <text evidence="3">The sequence shown here is derived from an EMBL/GenBank/DDBJ whole genome shotgun (WGS) entry which is preliminary data.</text>
</comment>
<sequence>MRRLLRVFFIFIAVVNLGIFLVGLGVGIMQSDLLMISGILTVLGFVGMVLSAIAWFIQSSKAKKYMKQREQIPEEITRDTTEAVMKNIRGIPFLIQNISVLQDLYFLVLFQAIQYSMETSYYRNIMNDLGDGIVRTSVIHTAPACQSILDSESNPETSMHTPTPRPSRNSAEEQWLAHGEKWRNEQLRLSMERENPHFLVFPYSEASPHRESMNNMDALVHEFSRLDSIKRPHCFTKQQKIAHNHFQVRCIGMSAEFIERYFPNEHEFEKKVSSRFNNSFGANTNYS</sequence>
<protein>
    <submittedName>
        <fullName evidence="3">Uncharacterized protein</fullName>
    </submittedName>
</protein>
<evidence type="ECO:0000313" key="3">
    <source>
        <dbReference type="EMBL" id="PIC15454.1"/>
    </source>
</evidence>
<proteinExistence type="predicted"/>
<name>A0A2G5SK24_9PELO</name>
<feature type="transmembrane region" description="Helical" evidence="2">
    <location>
        <begin position="34"/>
        <end position="57"/>
    </location>
</feature>
<reference evidence="4" key="1">
    <citation type="submission" date="2017-10" db="EMBL/GenBank/DDBJ databases">
        <title>Rapid genome shrinkage in a self-fertile nematode reveals novel sperm competition proteins.</title>
        <authorList>
            <person name="Yin D."/>
            <person name="Schwarz E.M."/>
            <person name="Thomas C.G."/>
            <person name="Felde R.L."/>
            <person name="Korf I.F."/>
            <person name="Cutter A.D."/>
            <person name="Schartner C.M."/>
            <person name="Ralston E.J."/>
            <person name="Meyer B.J."/>
            <person name="Haag E.S."/>
        </authorList>
    </citation>
    <scope>NUCLEOTIDE SEQUENCE [LARGE SCALE GENOMIC DNA]</scope>
    <source>
        <strain evidence="4">JU1422</strain>
    </source>
</reference>
<keyword evidence="2" id="KW-1133">Transmembrane helix</keyword>
<feature type="compositionally biased region" description="Polar residues" evidence="1">
    <location>
        <begin position="149"/>
        <end position="169"/>
    </location>
</feature>
<feature type="transmembrane region" description="Helical" evidence="2">
    <location>
        <begin position="7"/>
        <end position="28"/>
    </location>
</feature>
<accession>A0A2G5SK24</accession>
<keyword evidence="2" id="KW-0812">Transmembrane</keyword>
<evidence type="ECO:0000256" key="2">
    <source>
        <dbReference type="SAM" id="Phobius"/>
    </source>
</evidence>
<gene>
    <name evidence="3" type="primary">Cni-C10E2.4</name>
    <name evidence="3" type="synonym">Cnig_chr_X.g22421</name>
    <name evidence="3" type="ORF">B9Z55_022421</name>
</gene>
<keyword evidence="4" id="KW-1185">Reference proteome</keyword>